<evidence type="ECO:0000313" key="1">
    <source>
        <dbReference type="EMBL" id="MCH7410890.1"/>
    </source>
</evidence>
<protein>
    <recommendedName>
        <fullName evidence="3">6-bladed beta-propeller protein</fullName>
    </recommendedName>
</protein>
<accession>A0ABS9V4I0</accession>
<keyword evidence="2" id="KW-1185">Reference proteome</keyword>
<reference evidence="1" key="1">
    <citation type="submission" date="2022-03" db="EMBL/GenBank/DDBJ databases">
        <title>De novo assembled genomes of Belliella spp. (Cyclobacteriaceae) strains.</title>
        <authorList>
            <person name="Szabo A."/>
            <person name="Korponai K."/>
            <person name="Felfoldi T."/>
        </authorList>
    </citation>
    <scope>NUCLEOTIDE SEQUENCE</scope>
    <source>
        <strain evidence="1">DSM 111904</strain>
    </source>
</reference>
<dbReference type="Proteomes" id="UP001165489">
    <property type="component" value="Unassembled WGS sequence"/>
</dbReference>
<organism evidence="1 2">
    <name type="scientific">Belliella filtrata</name>
    <dbReference type="NCBI Taxonomy" id="2923435"/>
    <lineage>
        <taxon>Bacteria</taxon>
        <taxon>Pseudomonadati</taxon>
        <taxon>Bacteroidota</taxon>
        <taxon>Cytophagia</taxon>
        <taxon>Cytophagales</taxon>
        <taxon>Cyclobacteriaceae</taxon>
        <taxon>Belliella</taxon>
    </lineage>
</organism>
<dbReference type="EMBL" id="JAKZGP010000050">
    <property type="protein sequence ID" value="MCH7410890.1"/>
    <property type="molecule type" value="Genomic_DNA"/>
</dbReference>
<name>A0ABS9V4I0_9BACT</name>
<gene>
    <name evidence="1" type="ORF">MM239_15890</name>
</gene>
<proteinExistence type="predicted"/>
<evidence type="ECO:0008006" key="3">
    <source>
        <dbReference type="Google" id="ProtNLM"/>
    </source>
</evidence>
<sequence length="386" mass="44728">MKNSIIVFFFSLSFIFGCNSENSNYQGFNEFESVVVDSIQVDYLGSLFLFGYKDDEGLYIGRSNSDGDYILFDETGDIIHQFQLSFDGPNAMSWELGMGILDAKFTIMDQNKGLIQFSNEGEILNRVSIPENYFYFNSLNFPAYKLDENYAYSRPERGDIDWGNLEVLIKSFYQSPLLEVFNPKTGDVKHTMEFPKNTVYESGQYFMVLPPPIIKRGNEWIVYFLAEMKYHVYNENEGEVTYTKTVDLNINKAIPMPSVPIKEYASWYERHGNIIFGKIEQLFIREHDIIVIYTKGVEEDISSAYNPENQSEWINFVSNIPRYAAILDHDHQLIQNDIALPKGLIFTSVTDNEGKILALKHQDYFEVEEDIVTYYKLNFTNAESIK</sequence>
<evidence type="ECO:0000313" key="2">
    <source>
        <dbReference type="Proteomes" id="UP001165489"/>
    </source>
</evidence>
<dbReference type="PROSITE" id="PS51257">
    <property type="entry name" value="PROKAR_LIPOPROTEIN"/>
    <property type="match status" value="1"/>
</dbReference>
<comment type="caution">
    <text evidence="1">The sequence shown here is derived from an EMBL/GenBank/DDBJ whole genome shotgun (WGS) entry which is preliminary data.</text>
</comment>
<dbReference type="RefSeq" id="WP_241349248.1">
    <property type="nucleotide sequence ID" value="NZ_JAKZGP010000050.1"/>
</dbReference>